<evidence type="ECO:0000256" key="5">
    <source>
        <dbReference type="ARBA" id="ARBA00022705"/>
    </source>
</evidence>
<feature type="compositionally biased region" description="Acidic residues" evidence="16">
    <location>
        <begin position="201"/>
        <end position="215"/>
    </location>
</feature>
<sequence>MFAVRRVSVLPRAAAFIKRMGRQQTIGKFFEMPKSSKAAPPQQANLKEFFGKRVVAKVKEEVKPKVELKEEPVPDNMEVDEPQEPEAESSKRKELAIPPSPQVKLKKRRILESDDEELVFEPPAPSSPGPSSSRAPSLRTSPSRETSPTASSHDTRSASVPPKSPKGKGKQKRGSSPLVSSKKKVPASVPVQDETSKSASEDEGEDELEVDSEDEAVETLLKSKSASAKTAQAALDRIEDVDIPGGWKVGTPVPYAALTKTFSLIEATTKRLEKTAILTSFLLLVIQRSAKGDPKSLLQSIYLCINRLSPDYIGIELGIGESLLIKAIGESTGRSLNVIKADLKKEGDLGLVAMNSKNSQKTLFKPKPLTVPFVFQNLKDIALSAGHSSQAKKVSIITKLLAACQDFEAKYIVRSLEGKLRIGNAERSVLVALAQAAVLAEKEKSSKKWSQDRLASRLEEGANIMKAVYSELPSYDEVIPALLEVGIDGLREKCKLSPGVPLKPMLAKPTKAIGEVLDRFENKRFTCEYKYDGERAQVHKLENGSVAVFSRNSEDMSKKYPDLVEQLPNCIKATTKSFVLDAEAVAIDRTTGKLMPFQELSRRKRKDVKVEDIQVRVCLFGFDLLYLNGEPLLQKSLEERRELLREHFIIVPGEFEFAKSSDGETTDEIQTFLEESVKDGCEGLMVKMLETDASFYEPSRRSVNWLKLKKDYLAGVGDSLDLVVVGGYYGKGKRTNVYGAFLLACYDADAEEYQTICKIGTGFSEEALQNHYDTLKELEIEQPRGDIKVGGAKPDIWFEPKIVWEVLTADLSLSPVYTAAQGLVEDRGISLRFPRFIRIRDDKSADDATGPEQIAEMYERQALAQGGGKKKKGKGDDDDGFW</sequence>
<evidence type="ECO:0000259" key="17">
    <source>
        <dbReference type="PROSITE" id="PS50160"/>
    </source>
</evidence>
<dbReference type="Pfam" id="PF04679">
    <property type="entry name" value="DNA_ligase_A_C"/>
    <property type="match status" value="1"/>
</dbReference>
<dbReference type="InterPro" id="IPR016059">
    <property type="entry name" value="DNA_ligase_ATP-dep_CS"/>
</dbReference>
<keyword evidence="8 14" id="KW-0067">ATP-binding</keyword>
<name>A0A9P6EUK2_9AGAR</name>
<dbReference type="SUPFAM" id="SSF56091">
    <property type="entry name" value="DNA ligase/mRNA capping enzyme, catalytic domain"/>
    <property type="match status" value="1"/>
</dbReference>
<evidence type="ECO:0000256" key="12">
    <source>
        <dbReference type="ARBA" id="ARBA00023306"/>
    </source>
</evidence>
<evidence type="ECO:0000256" key="8">
    <source>
        <dbReference type="ARBA" id="ARBA00022840"/>
    </source>
</evidence>
<dbReference type="Gene3D" id="1.10.3260.10">
    <property type="entry name" value="DNA ligase, ATP-dependent, N-terminal domain"/>
    <property type="match status" value="1"/>
</dbReference>
<dbReference type="GO" id="GO:0003677">
    <property type="term" value="F:DNA binding"/>
    <property type="evidence" value="ECO:0007669"/>
    <property type="project" value="InterPro"/>
</dbReference>
<keyword evidence="19" id="KW-1185">Reference proteome</keyword>
<dbReference type="Gene3D" id="3.30.1490.70">
    <property type="match status" value="1"/>
</dbReference>
<accession>A0A9P6EUK2</accession>
<evidence type="ECO:0000256" key="2">
    <source>
        <dbReference type="ARBA" id="ARBA00007572"/>
    </source>
</evidence>
<dbReference type="EMBL" id="MU157824">
    <property type="protein sequence ID" value="KAF9535319.1"/>
    <property type="molecule type" value="Genomic_DNA"/>
</dbReference>
<feature type="compositionally biased region" description="Low complexity" evidence="16">
    <location>
        <begin position="174"/>
        <end position="191"/>
    </location>
</feature>
<evidence type="ECO:0000256" key="13">
    <source>
        <dbReference type="ARBA" id="ARBA00034003"/>
    </source>
</evidence>
<evidence type="ECO:0000313" key="18">
    <source>
        <dbReference type="EMBL" id="KAF9535319.1"/>
    </source>
</evidence>
<dbReference type="GO" id="GO:0003910">
    <property type="term" value="F:DNA ligase (ATP) activity"/>
    <property type="evidence" value="ECO:0007669"/>
    <property type="project" value="UniProtKB-EC"/>
</dbReference>
<evidence type="ECO:0000256" key="14">
    <source>
        <dbReference type="RuleBase" id="RU000617"/>
    </source>
</evidence>
<dbReference type="GO" id="GO:0051301">
    <property type="term" value="P:cell division"/>
    <property type="evidence" value="ECO:0007669"/>
    <property type="project" value="UniProtKB-KW"/>
</dbReference>
<dbReference type="InterPro" id="IPR036599">
    <property type="entry name" value="DNA_ligase_N_sf"/>
</dbReference>
<dbReference type="InterPro" id="IPR012308">
    <property type="entry name" value="DNA_ligase_ATP-dep_N"/>
</dbReference>
<feature type="region of interest" description="Disordered" evidence="16">
    <location>
        <begin position="861"/>
        <end position="882"/>
    </location>
</feature>
<keyword evidence="5" id="KW-0235">DNA replication</keyword>
<reference evidence="18" key="1">
    <citation type="submission" date="2020-11" db="EMBL/GenBank/DDBJ databases">
        <authorList>
            <consortium name="DOE Joint Genome Institute"/>
            <person name="Ahrendt S."/>
            <person name="Riley R."/>
            <person name="Andreopoulos W."/>
            <person name="Labutti K."/>
            <person name="Pangilinan J."/>
            <person name="Ruiz-Duenas F.J."/>
            <person name="Barrasa J.M."/>
            <person name="Sanchez-Garcia M."/>
            <person name="Camarero S."/>
            <person name="Miyauchi S."/>
            <person name="Serrano A."/>
            <person name="Linde D."/>
            <person name="Babiker R."/>
            <person name="Drula E."/>
            <person name="Ayuso-Fernandez I."/>
            <person name="Pacheco R."/>
            <person name="Padilla G."/>
            <person name="Ferreira P."/>
            <person name="Barriuso J."/>
            <person name="Kellner H."/>
            <person name="Castanera R."/>
            <person name="Alfaro M."/>
            <person name="Ramirez L."/>
            <person name="Pisabarro A.G."/>
            <person name="Kuo A."/>
            <person name="Tritt A."/>
            <person name="Lipzen A."/>
            <person name="He G."/>
            <person name="Yan M."/>
            <person name="Ng V."/>
            <person name="Cullen D."/>
            <person name="Martin F."/>
            <person name="Rosso M.-N."/>
            <person name="Henrissat B."/>
            <person name="Hibbett D."/>
            <person name="Martinez A.T."/>
            <person name="Grigoriev I.V."/>
        </authorList>
    </citation>
    <scope>NUCLEOTIDE SEQUENCE</scope>
    <source>
        <strain evidence="18">CBS 506.95</strain>
    </source>
</reference>
<evidence type="ECO:0000256" key="4">
    <source>
        <dbReference type="ARBA" id="ARBA00022618"/>
    </source>
</evidence>
<dbReference type="Gene3D" id="2.40.50.140">
    <property type="entry name" value="Nucleic acid-binding proteins"/>
    <property type="match status" value="1"/>
</dbReference>
<keyword evidence="3 14" id="KW-0436">Ligase</keyword>
<dbReference type="GO" id="GO:0006281">
    <property type="term" value="P:DNA repair"/>
    <property type="evidence" value="ECO:0007669"/>
    <property type="project" value="UniProtKB-KW"/>
</dbReference>
<evidence type="ECO:0000256" key="6">
    <source>
        <dbReference type="ARBA" id="ARBA00022741"/>
    </source>
</evidence>
<dbReference type="PANTHER" id="PTHR45674">
    <property type="entry name" value="DNA LIGASE 1/3 FAMILY MEMBER"/>
    <property type="match status" value="1"/>
</dbReference>
<dbReference type="InterPro" id="IPR000977">
    <property type="entry name" value="DNA_ligase_ATP-dep"/>
</dbReference>
<dbReference type="InterPro" id="IPR050191">
    <property type="entry name" value="ATP-dep_DNA_ligase"/>
</dbReference>
<keyword evidence="11" id="KW-0539">Nucleus</keyword>
<evidence type="ECO:0000313" key="19">
    <source>
        <dbReference type="Proteomes" id="UP000807306"/>
    </source>
</evidence>
<feature type="compositionally biased region" description="Polar residues" evidence="16">
    <location>
        <begin position="138"/>
        <end position="152"/>
    </location>
</feature>
<keyword evidence="10 14" id="KW-0234">DNA repair</keyword>
<dbReference type="AlphaFoldDB" id="A0A9P6EUK2"/>
<keyword evidence="9 14" id="KW-0233">DNA recombination</keyword>
<feature type="region of interest" description="Disordered" evidence="16">
    <location>
        <begin position="65"/>
        <end position="215"/>
    </location>
</feature>
<dbReference type="InterPro" id="IPR012310">
    <property type="entry name" value="DNA_ligase_ATP-dep_cent"/>
</dbReference>
<comment type="catalytic activity">
    <reaction evidence="13 14">
        <text>ATP + (deoxyribonucleotide)n-3'-hydroxyl + 5'-phospho-(deoxyribonucleotide)m = (deoxyribonucleotide)n+m + AMP + diphosphate.</text>
        <dbReference type="EC" id="6.5.1.1"/>
    </reaction>
</comment>
<dbReference type="FunFam" id="1.10.3260.10:FF:000001">
    <property type="entry name" value="DNA ligase"/>
    <property type="match status" value="1"/>
</dbReference>
<dbReference type="NCBIfam" id="TIGR00574">
    <property type="entry name" value="dnl1"/>
    <property type="match status" value="1"/>
</dbReference>
<dbReference type="InterPro" id="IPR012309">
    <property type="entry name" value="DNA_ligase_ATP-dep_C"/>
</dbReference>
<organism evidence="18 19">
    <name type="scientific">Crepidotus variabilis</name>
    <dbReference type="NCBI Taxonomy" id="179855"/>
    <lineage>
        <taxon>Eukaryota</taxon>
        <taxon>Fungi</taxon>
        <taxon>Dikarya</taxon>
        <taxon>Basidiomycota</taxon>
        <taxon>Agaricomycotina</taxon>
        <taxon>Agaricomycetes</taxon>
        <taxon>Agaricomycetidae</taxon>
        <taxon>Agaricales</taxon>
        <taxon>Agaricineae</taxon>
        <taxon>Crepidotaceae</taxon>
        <taxon>Crepidotus</taxon>
    </lineage>
</organism>
<evidence type="ECO:0000256" key="15">
    <source>
        <dbReference type="RuleBase" id="RU004196"/>
    </source>
</evidence>
<dbReference type="SUPFAM" id="SSF117018">
    <property type="entry name" value="ATP-dependent DNA ligase DNA-binding domain"/>
    <property type="match status" value="1"/>
</dbReference>
<dbReference type="PROSITE" id="PS50160">
    <property type="entry name" value="DNA_LIGASE_A3"/>
    <property type="match status" value="1"/>
</dbReference>
<keyword evidence="12" id="KW-0131">Cell cycle</keyword>
<gene>
    <name evidence="18" type="ORF">CPB83DRAFT_841567</name>
</gene>
<dbReference type="GO" id="GO:0005524">
    <property type="term" value="F:ATP binding"/>
    <property type="evidence" value="ECO:0007669"/>
    <property type="project" value="UniProtKB-KW"/>
</dbReference>
<proteinExistence type="inferred from homology"/>
<dbReference type="OrthoDB" id="206088at2759"/>
<feature type="compositionally biased region" description="Acidic residues" evidence="16">
    <location>
        <begin position="77"/>
        <end position="87"/>
    </location>
</feature>
<dbReference type="GO" id="GO:0005739">
    <property type="term" value="C:mitochondrion"/>
    <property type="evidence" value="ECO:0007669"/>
    <property type="project" value="TreeGrafter"/>
</dbReference>
<comment type="subcellular location">
    <subcellularLocation>
        <location evidence="1">Nucleus</location>
    </subcellularLocation>
</comment>
<dbReference type="Pfam" id="PF01068">
    <property type="entry name" value="DNA_ligase_A_M"/>
    <property type="match status" value="1"/>
</dbReference>
<evidence type="ECO:0000256" key="1">
    <source>
        <dbReference type="ARBA" id="ARBA00004123"/>
    </source>
</evidence>
<dbReference type="Gene3D" id="3.30.470.30">
    <property type="entry name" value="DNA ligase/mRNA capping enzyme"/>
    <property type="match status" value="1"/>
</dbReference>
<evidence type="ECO:0000256" key="11">
    <source>
        <dbReference type="ARBA" id="ARBA00023242"/>
    </source>
</evidence>
<evidence type="ECO:0000256" key="7">
    <source>
        <dbReference type="ARBA" id="ARBA00022763"/>
    </source>
</evidence>
<evidence type="ECO:0000256" key="3">
    <source>
        <dbReference type="ARBA" id="ARBA00022598"/>
    </source>
</evidence>
<keyword evidence="4" id="KW-0132">Cell division</keyword>
<comment type="similarity">
    <text evidence="2 15">Belongs to the ATP-dependent DNA ligase family.</text>
</comment>
<dbReference type="PROSITE" id="PS00333">
    <property type="entry name" value="DNA_LIGASE_A2"/>
    <property type="match status" value="1"/>
</dbReference>
<comment type="caution">
    <text evidence="18">The sequence shown here is derived from an EMBL/GenBank/DDBJ whole genome shotgun (WGS) entry which is preliminary data.</text>
</comment>
<dbReference type="CDD" id="cd07900">
    <property type="entry name" value="Adenylation_DNA_ligase_I_Euk"/>
    <property type="match status" value="1"/>
</dbReference>
<keyword evidence="6 14" id="KW-0547">Nucleotide-binding</keyword>
<protein>
    <recommendedName>
        <fullName evidence="14">DNA ligase</fullName>
        <ecNumber evidence="14">6.5.1.1</ecNumber>
    </recommendedName>
</protein>
<dbReference type="Pfam" id="PF04675">
    <property type="entry name" value="DNA_ligase_A_N"/>
    <property type="match status" value="1"/>
</dbReference>
<dbReference type="EC" id="6.5.1.1" evidence="14"/>
<keyword evidence="7 14" id="KW-0227">DNA damage</keyword>
<dbReference type="GO" id="GO:1903461">
    <property type="term" value="P:Okazaki fragment processing involved in mitotic DNA replication"/>
    <property type="evidence" value="ECO:0007669"/>
    <property type="project" value="TreeGrafter"/>
</dbReference>
<dbReference type="InterPro" id="IPR012340">
    <property type="entry name" value="NA-bd_OB-fold"/>
</dbReference>
<evidence type="ECO:0000256" key="10">
    <source>
        <dbReference type="ARBA" id="ARBA00023204"/>
    </source>
</evidence>
<dbReference type="Proteomes" id="UP000807306">
    <property type="component" value="Unassembled WGS sequence"/>
</dbReference>
<evidence type="ECO:0000256" key="9">
    <source>
        <dbReference type="ARBA" id="ARBA00023172"/>
    </source>
</evidence>
<dbReference type="GO" id="GO:0071897">
    <property type="term" value="P:DNA biosynthetic process"/>
    <property type="evidence" value="ECO:0007669"/>
    <property type="project" value="InterPro"/>
</dbReference>
<dbReference type="GO" id="GO:0006310">
    <property type="term" value="P:DNA recombination"/>
    <property type="evidence" value="ECO:0007669"/>
    <property type="project" value="UniProtKB-KW"/>
</dbReference>
<feature type="domain" description="ATP-dependent DNA ligase family profile" evidence="17">
    <location>
        <begin position="610"/>
        <end position="747"/>
    </location>
</feature>
<evidence type="ECO:0000256" key="16">
    <source>
        <dbReference type="SAM" id="MobiDB-lite"/>
    </source>
</evidence>
<dbReference type="FunFam" id="3.30.470.30:FF:000016">
    <property type="entry name" value="DNA ligase"/>
    <property type="match status" value="1"/>
</dbReference>
<dbReference type="FunFam" id="2.40.50.140:FF:000062">
    <property type="entry name" value="DNA ligase"/>
    <property type="match status" value="1"/>
</dbReference>
<dbReference type="SUPFAM" id="SSF50249">
    <property type="entry name" value="Nucleic acid-binding proteins"/>
    <property type="match status" value="1"/>
</dbReference>
<dbReference type="CDD" id="cd07969">
    <property type="entry name" value="OBF_DNA_ligase_I"/>
    <property type="match status" value="1"/>
</dbReference>
<dbReference type="PANTHER" id="PTHR45674:SF4">
    <property type="entry name" value="DNA LIGASE 1"/>
    <property type="match status" value="1"/>
</dbReference>
<dbReference type="GO" id="GO:0005634">
    <property type="term" value="C:nucleus"/>
    <property type="evidence" value="ECO:0007669"/>
    <property type="project" value="UniProtKB-SubCell"/>
</dbReference>
<dbReference type="PROSITE" id="PS00697">
    <property type="entry name" value="DNA_LIGASE_A1"/>
    <property type="match status" value="1"/>
</dbReference>